<proteinExistence type="predicted"/>
<reference evidence="2 3" key="1">
    <citation type="journal article" date="2018" name="Mol. Plant">
        <title>The genome of Artemisia annua provides insight into the evolution of Asteraceae family and artemisinin biosynthesis.</title>
        <authorList>
            <person name="Shen Q."/>
            <person name="Zhang L."/>
            <person name="Liao Z."/>
            <person name="Wang S."/>
            <person name="Yan T."/>
            <person name="Shi P."/>
            <person name="Liu M."/>
            <person name="Fu X."/>
            <person name="Pan Q."/>
            <person name="Wang Y."/>
            <person name="Lv Z."/>
            <person name="Lu X."/>
            <person name="Zhang F."/>
            <person name="Jiang W."/>
            <person name="Ma Y."/>
            <person name="Chen M."/>
            <person name="Hao X."/>
            <person name="Li L."/>
            <person name="Tang Y."/>
            <person name="Lv G."/>
            <person name="Zhou Y."/>
            <person name="Sun X."/>
            <person name="Brodelius P.E."/>
            <person name="Rose J.K.C."/>
            <person name="Tang K."/>
        </authorList>
    </citation>
    <scope>NUCLEOTIDE SEQUENCE [LARGE SCALE GENOMIC DNA]</scope>
    <source>
        <strain evidence="3">cv. Huhao1</strain>
        <tissue evidence="2">Leaf</tissue>
    </source>
</reference>
<dbReference type="Gene3D" id="3.60.10.10">
    <property type="entry name" value="Endonuclease/exonuclease/phosphatase"/>
    <property type="match status" value="1"/>
</dbReference>
<accession>A0A2U1PXQ3</accession>
<organism evidence="2 3">
    <name type="scientific">Artemisia annua</name>
    <name type="common">Sweet wormwood</name>
    <dbReference type="NCBI Taxonomy" id="35608"/>
    <lineage>
        <taxon>Eukaryota</taxon>
        <taxon>Viridiplantae</taxon>
        <taxon>Streptophyta</taxon>
        <taxon>Embryophyta</taxon>
        <taxon>Tracheophyta</taxon>
        <taxon>Spermatophyta</taxon>
        <taxon>Magnoliopsida</taxon>
        <taxon>eudicotyledons</taxon>
        <taxon>Gunneridae</taxon>
        <taxon>Pentapetalae</taxon>
        <taxon>asterids</taxon>
        <taxon>campanulids</taxon>
        <taxon>Asterales</taxon>
        <taxon>Asteraceae</taxon>
        <taxon>Asteroideae</taxon>
        <taxon>Anthemideae</taxon>
        <taxon>Artemisiinae</taxon>
        <taxon>Artemisia</taxon>
    </lineage>
</organism>
<dbReference type="EMBL" id="PKPP01000627">
    <property type="protein sequence ID" value="PWA90506.1"/>
    <property type="molecule type" value="Genomic_DNA"/>
</dbReference>
<dbReference type="STRING" id="35608.A0A2U1PXQ3"/>
<dbReference type="InterPro" id="IPR036691">
    <property type="entry name" value="Endo/exonu/phosph_ase_sf"/>
</dbReference>
<dbReference type="OrthoDB" id="2866996at2759"/>
<gene>
    <name evidence="2" type="ORF">CTI12_AA100410</name>
</gene>
<dbReference type="InterPro" id="IPR050410">
    <property type="entry name" value="CCR4/nocturin_mRNA_transcr"/>
</dbReference>
<dbReference type="InterPro" id="IPR005135">
    <property type="entry name" value="Endo/exonuclease/phosphatase"/>
</dbReference>
<evidence type="ECO:0000313" key="3">
    <source>
        <dbReference type="Proteomes" id="UP000245207"/>
    </source>
</evidence>
<keyword evidence="3" id="KW-1185">Reference proteome</keyword>
<feature type="domain" description="Endonuclease/exonuclease/phosphatase" evidence="1">
    <location>
        <begin position="62"/>
        <end position="369"/>
    </location>
</feature>
<name>A0A2U1PXQ3_ARTAN</name>
<dbReference type="Proteomes" id="UP000245207">
    <property type="component" value="Unassembled WGS sequence"/>
</dbReference>
<evidence type="ECO:0000313" key="2">
    <source>
        <dbReference type="EMBL" id="PWA90506.1"/>
    </source>
</evidence>
<dbReference type="AlphaFoldDB" id="A0A2U1PXQ3"/>
<comment type="caution">
    <text evidence="2">The sequence shown here is derived from an EMBL/GenBank/DDBJ whole genome shotgun (WGS) entry which is preliminary data.</text>
</comment>
<dbReference type="PANTHER" id="PTHR12121">
    <property type="entry name" value="CARBON CATABOLITE REPRESSOR PROTEIN 4"/>
    <property type="match status" value="1"/>
</dbReference>
<dbReference type="GO" id="GO:0000175">
    <property type="term" value="F:3'-5'-RNA exonuclease activity"/>
    <property type="evidence" value="ECO:0007669"/>
    <property type="project" value="TreeGrafter"/>
</dbReference>
<sequence>MGGTFYAKFVPVEHEEITSVGKSDGIKFRVVSYNILAQSLATSRIFPHSPSPCLREETRMPVILDVLKNLHADILCLQELDEYKRFYKKKVGRNYSSIYVKRSGRKQDGCGIFYKHKKLELVMEDTIEYNDLTEMMLYDSARIELIWKALYTDNNGTRDFIYNLHLFLRLWAVEYNAVSFLILGIGQGNNLKDRLPYFWLKRDNVGIMAAFKFKEPCEHYVIVANSHLHWNPELAAVKLAQVKYFLLRVAEFKKIISEKFKCTPSVLIAGDFNSVPGSQVYQYLVSGGSMAEPSAECSEDLPMPLYSAYAYTRGEPKFTNVTPAFTDTLDYILFTPSEGIEPVGYLELPEADAISIQGGLPNYSHPSDHLPIGAEFVLV</sequence>
<evidence type="ECO:0000259" key="1">
    <source>
        <dbReference type="Pfam" id="PF03372"/>
    </source>
</evidence>
<dbReference type="Pfam" id="PF03372">
    <property type="entry name" value="Exo_endo_phos"/>
    <property type="match status" value="1"/>
</dbReference>
<protein>
    <submittedName>
        <fullName evidence="2">DNAse I-like superfamily protein</fullName>
    </submittedName>
</protein>
<dbReference type="SUPFAM" id="SSF56219">
    <property type="entry name" value="DNase I-like"/>
    <property type="match status" value="1"/>
</dbReference>
<dbReference type="PANTHER" id="PTHR12121:SF68">
    <property type="entry name" value="CARBON CATABOLITE REPRESSOR PROTEIN 4 HOMOLOG 4-RELATED"/>
    <property type="match status" value="1"/>
</dbReference>